<dbReference type="AlphaFoldDB" id="A0A2P5BGD9"/>
<name>A0A2P5BGD9_TREOI</name>
<proteinExistence type="predicted"/>
<comment type="caution">
    <text evidence="1">The sequence shown here is derived from an EMBL/GenBank/DDBJ whole genome shotgun (WGS) entry which is preliminary data.</text>
</comment>
<evidence type="ECO:0000313" key="2">
    <source>
        <dbReference type="Proteomes" id="UP000237000"/>
    </source>
</evidence>
<protein>
    <submittedName>
        <fullName evidence="1">Uncharacterized protein</fullName>
    </submittedName>
</protein>
<dbReference type="Proteomes" id="UP000237000">
    <property type="component" value="Unassembled WGS sequence"/>
</dbReference>
<dbReference type="OrthoDB" id="10560577at2759"/>
<dbReference type="InParanoid" id="A0A2P5BGD9"/>
<accession>A0A2P5BGD9</accession>
<organism evidence="1 2">
    <name type="scientific">Trema orientale</name>
    <name type="common">Charcoal tree</name>
    <name type="synonym">Celtis orientalis</name>
    <dbReference type="NCBI Taxonomy" id="63057"/>
    <lineage>
        <taxon>Eukaryota</taxon>
        <taxon>Viridiplantae</taxon>
        <taxon>Streptophyta</taxon>
        <taxon>Embryophyta</taxon>
        <taxon>Tracheophyta</taxon>
        <taxon>Spermatophyta</taxon>
        <taxon>Magnoliopsida</taxon>
        <taxon>eudicotyledons</taxon>
        <taxon>Gunneridae</taxon>
        <taxon>Pentapetalae</taxon>
        <taxon>rosids</taxon>
        <taxon>fabids</taxon>
        <taxon>Rosales</taxon>
        <taxon>Cannabaceae</taxon>
        <taxon>Trema</taxon>
    </lineage>
</organism>
<evidence type="ECO:0000313" key="1">
    <source>
        <dbReference type="EMBL" id="PON47858.1"/>
    </source>
</evidence>
<keyword evidence="2" id="KW-1185">Reference proteome</keyword>
<sequence>MGFLFAICHEYTQGKKTRIGASFADRGISPLLLSFYDSLNNFYFRRKTLMFGDIYTILDLAVKTYVGFGHEFAARSSHLHRVTCSIDWELHRSSGRQLVGAFGLGHLQ</sequence>
<gene>
    <name evidence="1" type="ORF">TorRG33x02_321950</name>
</gene>
<dbReference type="EMBL" id="JXTC01000527">
    <property type="protein sequence ID" value="PON47858.1"/>
    <property type="molecule type" value="Genomic_DNA"/>
</dbReference>
<reference evidence="2" key="1">
    <citation type="submission" date="2016-06" db="EMBL/GenBank/DDBJ databases">
        <title>Parallel loss of symbiosis genes in relatives of nitrogen-fixing non-legume Parasponia.</title>
        <authorList>
            <person name="Van Velzen R."/>
            <person name="Holmer R."/>
            <person name="Bu F."/>
            <person name="Rutten L."/>
            <person name="Van Zeijl A."/>
            <person name="Liu W."/>
            <person name="Santuari L."/>
            <person name="Cao Q."/>
            <person name="Sharma T."/>
            <person name="Shen D."/>
            <person name="Roswanjaya Y."/>
            <person name="Wardhani T."/>
            <person name="Kalhor M.S."/>
            <person name="Jansen J."/>
            <person name="Van den Hoogen J."/>
            <person name="Gungor B."/>
            <person name="Hartog M."/>
            <person name="Hontelez J."/>
            <person name="Verver J."/>
            <person name="Yang W.-C."/>
            <person name="Schijlen E."/>
            <person name="Repin R."/>
            <person name="Schilthuizen M."/>
            <person name="Schranz E."/>
            <person name="Heidstra R."/>
            <person name="Miyata K."/>
            <person name="Fedorova E."/>
            <person name="Kohlen W."/>
            <person name="Bisseling T."/>
            <person name="Smit S."/>
            <person name="Geurts R."/>
        </authorList>
    </citation>
    <scope>NUCLEOTIDE SEQUENCE [LARGE SCALE GENOMIC DNA]</scope>
    <source>
        <strain evidence="2">cv. RG33-2</strain>
    </source>
</reference>